<dbReference type="AlphaFoldDB" id="A0A165R2F6"/>
<proteinExistence type="predicted"/>
<dbReference type="Proteomes" id="UP000076727">
    <property type="component" value="Unassembled WGS sequence"/>
</dbReference>
<gene>
    <name evidence="2" type="ORF">DAEQUDRAFT_725845</name>
</gene>
<reference evidence="2 3" key="1">
    <citation type="journal article" date="2016" name="Mol. Biol. Evol.">
        <title>Comparative Genomics of Early-Diverging Mushroom-Forming Fungi Provides Insights into the Origins of Lignocellulose Decay Capabilities.</title>
        <authorList>
            <person name="Nagy L.G."/>
            <person name="Riley R."/>
            <person name="Tritt A."/>
            <person name="Adam C."/>
            <person name="Daum C."/>
            <person name="Floudas D."/>
            <person name="Sun H."/>
            <person name="Yadav J.S."/>
            <person name="Pangilinan J."/>
            <person name="Larsson K.H."/>
            <person name="Matsuura K."/>
            <person name="Barry K."/>
            <person name="Labutti K."/>
            <person name="Kuo R."/>
            <person name="Ohm R.A."/>
            <person name="Bhattacharya S.S."/>
            <person name="Shirouzu T."/>
            <person name="Yoshinaga Y."/>
            <person name="Martin F.M."/>
            <person name="Grigoriev I.V."/>
            <person name="Hibbett D.S."/>
        </authorList>
    </citation>
    <scope>NUCLEOTIDE SEQUENCE [LARGE SCALE GENOMIC DNA]</scope>
    <source>
        <strain evidence="2 3">L-15889</strain>
    </source>
</reference>
<organism evidence="2 3">
    <name type="scientific">Daedalea quercina L-15889</name>
    <dbReference type="NCBI Taxonomy" id="1314783"/>
    <lineage>
        <taxon>Eukaryota</taxon>
        <taxon>Fungi</taxon>
        <taxon>Dikarya</taxon>
        <taxon>Basidiomycota</taxon>
        <taxon>Agaricomycotina</taxon>
        <taxon>Agaricomycetes</taxon>
        <taxon>Polyporales</taxon>
        <taxon>Fomitopsis</taxon>
    </lineage>
</organism>
<feature type="compositionally biased region" description="Basic and acidic residues" evidence="1">
    <location>
        <begin position="33"/>
        <end position="43"/>
    </location>
</feature>
<name>A0A165R2F6_9APHY</name>
<evidence type="ECO:0000313" key="2">
    <source>
        <dbReference type="EMBL" id="KZT70209.1"/>
    </source>
</evidence>
<evidence type="ECO:0000256" key="1">
    <source>
        <dbReference type="SAM" id="MobiDB-lite"/>
    </source>
</evidence>
<evidence type="ECO:0000313" key="3">
    <source>
        <dbReference type="Proteomes" id="UP000076727"/>
    </source>
</evidence>
<protein>
    <submittedName>
        <fullName evidence="2">Uncharacterized protein</fullName>
    </submittedName>
</protein>
<feature type="compositionally biased region" description="Basic and acidic residues" evidence="1">
    <location>
        <begin position="1"/>
        <end position="11"/>
    </location>
</feature>
<dbReference type="EMBL" id="KV429053">
    <property type="protein sequence ID" value="KZT70209.1"/>
    <property type="molecule type" value="Genomic_DNA"/>
</dbReference>
<keyword evidence="3" id="KW-1185">Reference proteome</keyword>
<sequence length="56" mass="6396">MADVHFSRVLDNHGGSLTYDTKETENQDADGDDMGHRDERSPDFEMNVVYIITRPP</sequence>
<accession>A0A165R2F6</accession>
<feature type="region of interest" description="Disordered" evidence="1">
    <location>
        <begin position="1"/>
        <end position="43"/>
    </location>
</feature>